<dbReference type="GO" id="GO:1904669">
    <property type="term" value="P:ATP export"/>
    <property type="evidence" value="ECO:0007669"/>
    <property type="project" value="EnsemblFungi"/>
</dbReference>
<evidence type="ECO:0000313" key="3">
    <source>
        <dbReference type="Proteomes" id="UP000000314"/>
    </source>
</evidence>
<dbReference type="Pfam" id="PF03357">
    <property type="entry name" value="Snf7"/>
    <property type="match status" value="1"/>
</dbReference>
<dbReference type="PANTHER" id="PTHR10476">
    <property type="entry name" value="CHARGED MULTIVESICULAR BODY PROTEIN"/>
    <property type="match status" value="1"/>
</dbReference>
<dbReference type="GO" id="GO:0070676">
    <property type="term" value="P:intralumenal vesicle formation"/>
    <property type="evidence" value="ECO:0007669"/>
    <property type="project" value="EnsemblFungi"/>
</dbReference>
<dbReference type="eggNOG" id="KOG3229">
    <property type="taxonomic scope" value="Eukaryota"/>
</dbReference>
<dbReference type="GO" id="GO:0000815">
    <property type="term" value="C:ESCRT III complex"/>
    <property type="evidence" value="ECO:0007669"/>
    <property type="project" value="EnsemblFungi"/>
</dbReference>
<dbReference type="RefSeq" id="XP_002489673.1">
    <property type="nucleotide sequence ID" value="XM_002489628.1"/>
</dbReference>
<dbReference type="InterPro" id="IPR005024">
    <property type="entry name" value="Snf7_fam"/>
</dbReference>
<dbReference type="GeneID" id="8197551"/>
<accession>C4QVW9</accession>
<protein>
    <submittedName>
        <fullName evidence="2">Vacuolar sorting protein</fullName>
    </submittedName>
</protein>
<reference evidence="2 3" key="1">
    <citation type="journal article" date="2009" name="Nat. Biotechnol.">
        <title>Genome sequence of the recombinant protein production host Pichia pastoris.</title>
        <authorList>
            <person name="De Schutter K."/>
            <person name="Lin Y.C."/>
            <person name="Tiels P."/>
            <person name="Van Hecke A."/>
            <person name="Glinka S."/>
            <person name="Weber-Lehmann J."/>
            <person name="Rouze P."/>
            <person name="Van de Peer Y."/>
            <person name="Callewaert N."/>
        </authorList>
    </citation>
    <scope>NUCLEOTIDE SEQUENCE [LARGE SCALE GENOMIC DNA]</scope>
    <source>
        <strain evidence="3">GS115 / ATCC 20864</strain>
    </source>
</reference>
<gene>
    <name evidence="2" type="ordered locus">PAS_chr1-1_0034</name>
</gene>
<evidence type="ECO:0000256" key="1">
    <source>
        <dbReference type="SAM" id="MobiDB-lite"/>
    </source>
</evidence>
<dbReference type="HOGENOM" id="CLU_069208_0_2_1"/>
<dbReference type="GO" id="GO:0043328">
    <property type="term" value="P:protein transport to vacuole involved in ubiquitin-dependent protein catabolic process via the multivesicular body sorting pathway"/>
    <property type="evidence" value="ECO:0007669"/>
    <property type="project" value="EnsemblFungi"/>
</dbReference>
<dbReference type="InParanoid" id="C4QVW9"/>
<evidence type="ECO:0000313" key="2">
    <source>
        <dbReference type="EMBL" id="CAY67392.1"/>
    </source>
</evidence>
<dbReference type="KEGG" id="ppa:PAS_chr1-1_0034"/>
<organism evidence="2 3">
    <name type="scientific">Komagataella phaffii (strain GS115 / ATCC 20864)</name>
    <name type="common">Yeast</name>
    <name type="synonym">Pichia pastoris</name>
    <dbReference type="NCBI Taxonomy" id="644223"/>
    <lineage>
        <taxon>Eukaryota</taxon>
        <taxon>Fungi</taxon>
        <taxon>Dikarya</taxon>
        <taxon>Ascomycota</taxon>
        <taxon>Saccharomycotina</taxon>
        <taxon>Pichiomycetes</taxon>
        <taxon>Pichiales</taxon>
        <taxon>Pichiaceae</taxon>
        <taxon>Komagataella</taxon>
    </lineage>
</organism>
<dbReference type="Gene3D" id="6.10.140.1230">
    <property type="match status" value="1"/>
</dbReference>
<dbReference type="SMR" id="C4QVW9"/>
<dbReference type="OMA" id="KILWEVT"/>
<sequence>MDYVKKAIWGPDPKEQVRKCQQLVRKNKRQLDRYINDLRMVQKKTQSMIKKAAKSGDKNAVRLYARELVNINKQSDRLHVNRATIDSIGMKLQEQQQMLKIQGSLSKSTEIMREVNSLVSLPQLRNSAQELERELMKSGIINEMVDDLVDEVDEDEELMEEEEVQAINEIIEQYTSDAVGKLPETGGTPIEVASPKVPEKEEEEVSEDNEEVLNAMRERLKALQD</sequence>
<dbReference type="FunCoup" id="C4QVW9">
    <property type="interactions" value="616"/>
</dbReference>
<dbReference type="AlphaFoldDB" id="C4QVW9"/>
<keyword evidence="3" id="KW-1185">Reference proteome</keyword>
<dbReference type="Proteomes" id="UP000000314">
    <property type="component" value="Chromosome 1"/>
</dbReference>
<feature type="compositionally biased region" description="Acidic residues" evidence="1">
    <location>
        <begin position="200"/>
        <end position="210"/>
    </location>
</feature>
<dbReference type="STRING" id="644223.C4QVW9"/>
<dbReference type="EMBL" id="FN392319">
    <property type="protein sequence ID" value="CAY67392.1"/>
    <property type="molecule type" value="Genomic_DNA"/>
</dbReference>
<feature type="region of interest" description="Disordered" evidence="1">
    <location>
        <begin position="178"/>
        <end position="210"/>
    </location>
</feature>
<name>C4QVW9_KOMPG</name>
<dbReference type="OrthoDB" id="2329734at2759"/>
<dbReference type="GO" id="GO:0042802">
    <property type="term" value="F:identical protein binding"/>
    <property type="evidence" value="ECO:0007669"/>
    <property type="project" value="EnsemblFungi"/>
</dbReference>
<proteinExistence type="predicted"/>